<sequence>MLSQNVIQKNSRVIWITTYAGTQRAGITMSSPSPTYSILKNQPPLSHAVKTQNPTVLQQTNKQTNSERASERAKTRNGKESSVLLQSVVNALISHLSSSQLTKLATLTFMDCFSIFIPALHFSLLTTSWTVSPCSFLHYTLVY</sequence>
<evidence type="ECO:0000313" key="3">
    <source>
        <dbReference type="EnsemblPlants" id="Pp3c21_16921V3.1"/>
    </source>
</evidence>
<keyword evidence="4" id="KW-1185">Reference proteome</keyword>
<dbReference type="Gramene" id="Pp3c21_16921V3.1">
    <property type="protein sequence ID" value="Pp3c21_16921V3.1"/>
    <property type="gene ID" value="Pp3c21_16921"/>
</dbReference>
<gene>
    <name evidence="3" type="primary">LOC112274437</name>
    <name evidence="2" type="ORF">PHYPA_026297</name>
</gene>
<name>A0A2K1ISC5_PHYPA</name>
<dbReference type="EnsemblPlants" id="Pp3c21_16921V3.1">
    <property type="protein sequence ID" value="Pp3c21_16921V3.1"/>
    <property type="gene ID" value="Pp3c21_16921"/>
</dbReference>
<dbReference type="Proteomes" id="UP000006727">
    <property type="component" value="Chromosome 21"/>
</dbReference>
<feature type="compositionally biased region" description="Basic and acidic residues" evidence="1">
    <location>
        <begin position="68"/>
        <end position="78"/>
    </location>
</feature>
<evidence type="ECO:0000256" key="1">
    <source>
        <dbReference type="SAM" id="MobiDB-lite"/>
    </source>
</evidence>
<dbReference type="RefSeq" id="XP_024359713.1">
    <property type="nucleotide sequence ID" value="XM_024503945.2"/>
</dbReference>
<feature type="compositionally biased region" description="Polar residues" evidence="1">
    <location>
        <begin position="56"/>
        <end position="67"/>
    </location>
</feature>
<accession>A0A2K1ISC5</accession>
<evidence type="ECO:0000313" key="4">
    <source>
        <dbReference type="Proteomes" id="UP000006727"/>
    </source>
</evidence>
<proteinExistence type="predicted"/>
<reference evidence="2 4" key="1">
    <citation type="journal article" date="2008" name="Science">
        <title>The Physcomitrella genome reveals evolutionary insights into the conquest of land by plants.</title>
        <authorList>
            <person name="Rensing S."/>
            <person name="Lang D."/>
            <person name="Zimmer A."/>
            <person name="Terry A."/>
            <person name="Salamov A."/>
            <person name="Shapiro H."/>
            <person name="Nishiyama T."/>
            <person name="Perroud P.-F."/>
            <person name="Lindquist E."/>
            <person name="Kamisugi Y."/>
            <person name="Tanahashi T."/>
            <person name="Sakakibara K."/>
            <person name="Fujita T."/>
            <person name="Oishi K."/>
            <person name="Shin-I T."/>
            <person name="Kuroki Y."/>
            <person name="Toyoda A."/>
            <person name="Suzuki Y."/>
            <person name="Hashimoto A."/>
            <person name="Yamaguchi K."/>
            <person name="Sugano A."/>
            <person name="Kohara Y."/>
            <person name="Fujiyama A."/>
            <person name="Anterola A."/>
            <person name="Aoki S."/>
            <person name="Ashton N."/>
            <person name="Barbazuk W.B."/>
            <person name="Barker E."/>
            <person name="Bennetzen J."/>
            <person name="Bezanilla M."/>
            <person name="Blankenship R."/>
            <person name="Cho S.H."/>
            <person name="Dutcher S."/>
            <person name="Estelle M."/>
            <person name="Fawcett J.A."/>
            <person name="Gundlach H."/>
            <person name="Hanada K."/>
            <person name="Heyl A."/>
            <person name="Hicks K.A."/>
            <person name="Hugh J."/>
            <person name="Lohr M."/>
            <person name="Mayer K."/>
            <person name="Melkozernov A."/>
            <person name="Murata T."/>
            <person name="Nelson D."/>
            <person name="Pils B."/>
            <person name="Prigge M."/>
            <person name="Reiss B."/>
            <person name="Renner T."/>
            <person name="Rombauts S."/>
            <person name="Rushton P."/>
            <person name="Sanderfoot A."/>
            <person name="Schween G."/>
            <person name="Shiu S.-H."/>
            <person name="Stueber K."/>
            <person name="Theodoulou F.L."/>
            <person name="Tu H."/>
            <person name="Van de Peer Y."/>
            <person name="Verrier P.J."/>
            <person name="Waters E."/>
            <person name="Wood A."/>
            <person name="Yang L."/>
            <person name="Cove D."/>
            <person name="Cuming A."/>
            <person name="Hasebe M."/>
            <person name="Lucas S."/>
            <person name="Mishler D.B."/>
            <person name="Reski R."/>
            <person name="Grigoriev I."/>
            <person name="Quatrano R.S."/>
            <person name="Boore J.L."/>
        </authorList>
    </citation>
    <scope>NUCLEOTIDE SEQUENCE [LARGE SCALE GENOMIC DNA]</scope>
    <source>
        <strain evidence="3 4">cv. Gransden 2004</strain>
    </source>
</reference>
<dbReference type="AlphaFoldDB" id="A0A2K1ISC5"/>
<protein>
    <submittedName>
        <fullName evidence="2 3">Uncharacterized protein</fullName>
    </submittedName>
</protein>
<evidence type="ECO:0000313" key="2">
    <source>
        <dbReference type="EMBL" id="PNR32172.1"/>
    </source>
</evidence>
<feature type="region of interest" description="Disordered" evidence="1">
    <location>
        <begin position="56"/>
        <end position="78"/>
    </location>
</feature>
<dbReference type="KEGG" id="ppp:112274437"/>
<reference evidence="2 4" key="2">
    <citation type="journal article" date="2018" name="Plant J.">
        <title>The Physcomitrella patens chromosome-scale assembly reveals moss genome structure and evolution.</title>
        <authorList>
            <person name="Lang D."/>
            <person name="Ullrich K.K."/>
            <person name="Murat F."/>
            <person name="Fuchs J."/>
            <person name="Jenkins J."/>
            <person name="Haas F.B."/>
            <person name="Piednoel M."/>
            <person name="Gundlach H."/>
            <person name="Van Bel M."/>
            <person name="Meyberg R."/>
            <person name="Vives C."/>
            <person name="Morata J."/>
            <person name="Symeonidi A."/>
            <person name="Hiss M."/>
            <person name="Muchero W."/>
            <person name="Kamisugi Y."/>
            <person name="Saleh O."/>
            <person name="Blanc G."/>
            <person name="Decker E.L."/>
            <person name="van Gessel N."/>
            <person name="Grimwood J."/>
            <person name="Hayes R.D."/>
            <person name="Graham S.W."/>
            <person name="Gunter L.E."/>
            <person name="McDaniel S.F."/>
            <person name="Hoernstein S.N.W."/>
            <person name="Larsson A."/>
            <person name="Li F.W."/>
            <person name="Perroud P.F."/>
            <person name="Phillips J."/>
            <person name="Ranjan P."/>
            <person name="Rokshar D.S."/>
            <person name="Rothfels C.J."/>
            <person name="Schneider L."/>
            <person name="Shu S."/>
            <person name="Stevenson D.W."/>
            <person name="Thummler F."/>
            <person name="Tillich M."/>
            <person name="Villarreal Aguilar J.C."/>
            <person name="Widiez T."/>
            <person name="Wong G.K."/>
            <person name="Wymore A."/>
            <person name="Zhang Y."/>
            <person name="Zimmer A.D."/>
            <person name="Quatrano R.S."/>
            <person name="Mayer K.F.X."/>
            <person name="Goodstein D."/>
            <person name="Casacuberta J.M."/>
            <person name="Vandepoele K."/>
            <person name="Reski R."/>
            <person name="Cuming A.C."/>
            <person name="Tuskan G.A."/>
            <person name="Maumus F."/>
            <person name="Salse J."/>
            <person name="Schmutz J."/>
            <person name="Rensing S.A."/>
        </authorList>
    </citation>
    <scope>NUCLEOTIDE SEQUENCE [LARGE SCALE GENOMIC DNA]</scope>
    <source>
        <strain evidence="3 4">cv. Gransden 2004</strain>
    </source>
</reference>
<reference evidence="3" key="3">
    <citation type="submission" date="2020-12" db="UniProtKB">
        <authorList>
            <consortium name="EnsemblPlants"/>
        </authorList>
    </citation>
    <scope>IDENTIFICATION</scope>
</reference>
<dbReference type="EMBL" id="ABEU02000021">
    <property type="protein sequence ID" value="PNR32172.1"/>
    <property type="molecule type" value="Genomic_DNA"/>
</dbReference>
<organism evidence="2">
    <name type="scientific">Physcomitrium patens</name>
    <name type="common">Spreading-leaved earth moss</name>
    <name type="synonym">Physcomitrella patens</name>
    <dbReference type="NCBI Taxonomy" id="3218"/>
    <lineage>
        <taxon>Eukaryota</taxon>
        <taxon>Viridiplantae</taxon>
        <taxon>Streptophyta</taxon>
        <taxon>Embryophyta</taxon>
        <taxon>Bryophyta</taxon>
        <taxon>Bryophytina</taxon>
        <taxon>Bryopsida</taxon>
        <taxon>Funariidae</taxon>
        <taxon>Funariales</taxon>
        <taxon>Funariaceae</taxon>
        <taxon>Physcomitrium</taxon>
    </lineage>
</organism>
<dbReference type="GeneID" id="112274437"/>